<gene>
    <name evidence="4" type="ORF">CB0940_10033</name>
    <name evidence="5" type="ORF">RHO25_010261</name>
</gene>
<keyword evidence="3" id="KW-1133">Transmembrane helix</keyword>
<keyword evidence="3" id="KW-0472">Membrane</keyword>
<accession>A0A2G5HID7</accession>
<dbReference type="GO" id="GO:0043386">
    <property type="term" value="P:mycotoxin biosynthetic process"/>
    <property type="evidence" value="ECO:0007669"/>
    <property type="project" value="InterPro"/>
</dbReference>
<dbReference type="PANTHER" id="PTHR33365">
    <property type="entry name" value="YALI0B05434P"/>
    <property type="match status" value="1"/>
</dbReference>
<feature type="transmembrane region" description="Helical" evidence="3">
    <location>
        <begin position="52"/>
        <end position="74"/>
    </location>
</feature>
<dbReference type="EMBL" id="CP134190">
    <property type="protein sequence ID" value="WPB05608.1"/>
    <property type="molecule type" value="Genomic_DNA"/>
</dbReference>
<keyword evidence="7" id="KW-1185">Reference proteome</keyword>
<dbReference type="Pfam" id="PF11807">
    <property type="entry name" value="UstYa"/>
    <property type="match status" value="1"/>
</dbReference>
<proteinExistence type="inferred from homology"/>
<keyword evidence="3" id="KW-0812">Transmembrane</keyword>
<sequence length="262" mass="29647">MEYQKLNHESGHLRQRSQASLEIGAETPLTPHGEWIDPFAGQTKHRRRILQLWTVLPYILLRILVPFVIVLVALNLSDAYFRGTHRSTSGEIGDVQLTYGSDPRYMSLDYKYDYLWADDIAPAQGSIRLPKDNSLGPADLTEWGLIGMFHSLHCLGMMRRAMQRAHYGGHIGIDQTEAPHFAHCFWYLRQAILCNADGTIELPRYNNGTLGTENISGVTDVRQCRSADKLRKLQDKYGVKLTEEEKKELDPSNLDLAHGGGD</sequence>
<dbReference type="InterPro" id="IPR021765">
    <property type="entry name" value="UstYa-like"/>
</dbReference>
<comment type="similarity">
    <text evidence="2">Belongs to the ustYa family.</text>
</comment>
<evidence type="ECO:0000313" key="7">
    <source>
        <dbReference type="Proteomes" id="UP001302367"/>
    </source>
</evidence>
<dbReference type="OrthoDB" id="3687641at2759"/>
<evidence type="ECO:0000313" key="6">
    <source>
        <dbReference type="Proteomes" id="UP000230605"/>
    </source>
</evidence>
<reference evidence="4 6" key="1">
    <citation type="submission" date="2015-10" db="EMBL/GenBank/DDBJ databases">
        <title>The cercosporin biosynthetic gene cluster was horizontally transferred to several fungal lineages and shown to be expanded in Cercospora beticola based on microsynteny with recipient genomes.</title>
        <authorList>
            <person name="De Jonge R."/>
            <person name="Ebert M.K."/>
            <person name="Suttle J.C."/>
            <person name="Jurick Ii W.M."/>
            <person name="Secor G.A."/>
            <person name="Thomma B.P."/>
            <person name="Van De Peer Y."/>
            <person name="Bolton M.D."/>
        </authorList>
    </citation>
    <scope>NUCLEOTIDE SEQUENCE [LARGE SCALE GENOMIC DNA]</scope>
    <source>
        <strain evidence="4 6">09-40</strain>
    </source>
</reference>
<dbReference type="Proteomes" id="UP001302367">
    <property type="component" value="Chromosome 7"/>
</dbReference>
<reference evidence="5 7" key="2">
    <citation type="submission" date="2023-09" db="EMBL/GenBank/DDBJ databases">
        <title>Complete-Gapless Cercospora beticola genome.</title>
        <authorList>
            <person name="Wyatt N.A."/>
            <person name="Spanner R.E."/>
            <person name="Bolton M.D."/>
        </authorList>
    </citation>
    <scope>NUCLEOTIDE SEQUENCE [LARGE SCALE GENOMIC DNA]</scope>
    <source>
        <strain evidence="5">Cb09-40</strain>
    </source>
</reference>
<evidence type="ECO:0000256" key="1">
    <source>
        <dbReference type="ARBA" id="ARBA00004685"/>
    </source>
</evidence>
<comment type="pathway">
    <text evidence="1">Mycotoxin biosynthesis.</text>
</comment>
<protein>
    <recommendedName>
        <fullName evidence="8">Oxidase ustYa</fullName>
    </recommendedName>
</protein>
<evidence type="ECO:0000313" key="4">
    <source>
        <dbReference type="EMBL" id="PIA92321.1"/>
    </source>
</evidence>
<evidence type="ECO:0000313" key="5">
    <source>
        <dbReference type="EMBL" id="WPB05608.1"/>
    </source>
</evidence>
<evidence type="ECO:0008006" key="8">
    <source>
        <dbReference type="Google" id="ProtNLM"/>
    </source>
</evidence>
<organism evidence="4 6">
    <name type="scientific">Cercospora beticola</name>
    <name type="common">Sugarbeet leaf spot fungus</name>
    <dbReference type="NCBI Taxonomy" id="122368"/>
    <lineage>
        <taxon>Eukaryota</taxon>
        <taxon>Fungi</taxon>
        <taxon>Dikarya</taxon>
        <taxon>Ascomycota</taxon>
        <taxon>Pezizomycotina</taxon>
        <taxon>Dothideomycetes</taxon>
        <taxon>Dothideomycetidae</taxon>
        <taxon>Mycosphaerellales</taxon>
        <taxon>Mycosphaerellaceae</taxon>
        <taxon>Cercospora</taxon>
    </lineage>
</organism>
<dbReference type="EMBL" id="LKMD01000106">
    <property type="protein sequence ID" value="PIA92321.1"/>
    <property type="molecule type" value="Genomic_DNA"/>
</dbReference>
<evidence type="ECO:0000256" key="2">
    <source>
        <dbReference type="ARBA" id="ARBA00035112"/>
    </source>
</evidence>
<dbReference type="AlphaFoldDB" id="A0A2G5HID7"/>
<dbReference type="Proteomes" id="UP000230605">
    <property type="component" value="Chromosome 7"/>
</dbReference>
<evidence type="ECO:0000256" key="3">
    <source>
        <dbReference type="SAM" id="Phobius"/>
    </source>
</evidence>
<name>A0A2G5HID7_CERBT</name>
<dbReference type="PANTHER" id="PTHR33365:SF4">
    <property type="entry name" value="CYCLOCHLOROTINE BIOSYNTHESIS PROTEIN O"/>
    <property type="match status" value="1"/>
</dbReference>